<evidence type="ECO:0000256" key="3">
    <source>
        <dbReference type="ARBA" id="ARBA00022553"/>
    </source>
</evidence>
<comment type="function">
    <text evidence="9">Stimulates transcription from the HSP70 promoter.</text>
</comment>
<evidence type="ECO:0000256" key="2">
    <source>
        <dbReference type="ARBA" id="ARBA00007797"/>
    </source>
</evidence>
<dbReference type="SUPFAM" id="SSF48371">
    <property type="entry name" value="ARM repeat"/>
    <property type="match status" value="1"/>
</dbReference>
<feature type="region of interest" description="Disordered" evidence="11">
    <location>
        <begin position="816"/>
        <end position="1027"/>
    </location>
</feature>
<dbReference type="Pfam" id="PF03914">
    <property type="entry name" value="CBF"/>
    <property type="match status" value="1"/>
</dbReference>
<proteinExistence type="inferred from homology"/>
<evidence type="ECO:0000256" key="4">
    <source>
        <dbReference type="ARBA" id="ARBA00023015"/>
    </source>
</evidence>
<feature type="compositionally biased region" description="Acidic residues" evidence="11">
    <location>
        <begin position="49"/>
        <end position="67"/>
    </location>
</feature>
<gene>
    <name evidence="13" type="ORF">HOLleu_08630</name>
</gene>
<organism evidence="13 14">
    <name type="scientific">Holothuria leucospilota</name>
    <name type="common">Black long sea cucumber</name>
    <name type="synonym">Mertensiothuria leucospilota</name>
    <dbReference type="NCBI Taxonomy" id="206669"/>
    <lineage>
        <taxon>Eukaryota</taxon>
        <taxon>Metazoa</taxon>
        <taxon>Echinodermata</taxon>
        <taxon>Eleutherozoa</taxon>
        <taxon>Echinozoa</taxon>
        <taxon>Holothuroidea</taxon>
        <taxon>Aspidochirotacea</taxon>
        <taxon>Aspidochirotida</taxon>
        <taxon>Holothuriidae</taxon>
        <taxon>Holothuria</taxon>
    </lineage>
</organism>
<feature type="compositionally biased region" description="Basic and acidic residues" evidence="11">
    <location>
        <begin position="898"/>
        <end position="913"/>
    </location>
</feature>
<sequence length="1098" mass="126026">MKTARREKMKRKKEGNRKGVKKQKGSQSGDFVDQEEMKTLLSGKKISFSDDDGDDIDIDIRDEEDEMSGNIGEDEVKKFIKKLGLDQFDGHQSVMDKDDKSESDLENQKGKISSKLDKKSSNKTKKEGKPTKTENRNKESVHVRFDAEDNPSEPSVGKRKKKKNQRKSASDVPVQYHEVSSSSQASSQLLIQLEGKWFEEMPSSRVIPTELPDETVVSTYQARAKDLYEREVGIYEKERVKEDESHSQWMKTVVSSGVMADKIAALGLQIQQAPVHTLQYLDQLLSLAKKKGRREAGVAVDALRHLFLEELLPNDRKLRRFEKHGFDQLDSLSKKEREKQLILWYFESQLKTKYETYVSLQQTLSYDTVVAVKAKSISTMYELLVNKPELEQKLLSQLVNKLGDPDYKVASKVVHWLKNLVKVHAQMKEVVVTEVEQLLYRPNISSKTQYYCICFLNQLLLSSRESNLAAKLITIYFKFFNLCMKKKKDTSDKILNALLTGVNRAYPYSKVDDAKVNEQMDLLFKVIHQSTFNTGLQAMMLLKQVLAARHTMNDRFYSALYRKLLDPGLANSTHQAMFLNLIYQATKDDIDIKRTMAFMKRTLQVCHGQLPPFICGALFMVSEVIKKHPSMLSVKQLQDESDDEEHFEDVKEEDDDTNATAKDDTSEDKKESKASGWIHKPVIKQGQSKGYDALARNPSFSGAERSILWELKKLANHYHPSVSQFATTILSGESISYGGNPLDDFTLMRFLDRFVYKNPKTKTENSGKISAPFEKKTLPSSGVSNVKSNEFLTLPKEDVPLDVKFFHQYFSQKAEIETRRKEQEEENKRKRKAERGEDDTGSLSDEDSEASSVGDEEFEEILEEEMDKLMEESDIDSLSEDDETDDDESGEELAEDLDFARDLSSKKKTKSEDSENSEDDGSDFDEDWDEEDDDEDADAFEVKNDDEFDEEGFGESDDGNPQCSDIFLEQKDDGPPEPKIQKKTKIKTKAKVVVEKKKGKQQQKKKKQPDEDAELQENAEKFSSMIDENVSSKFDTMTMEALSNRDKAKWKQLEWEVNRDKWIRGRDTKTIVQAKKTKKRHRWFSKKKKPGKFGGKKK</sequence>
<evidence type="ECO:0000313" key="13">
    <source>
        <dbReference type="EMBL" id="KAJ8045592.1"/>
    </source>
</evidence>
<comment type="similarity">
    <text evidence="2">Belongs to the CBF/MAK21 family.</text>
</comment>
<dbReference type="AlphaFoldDB" id="A0A9Q1CHT7"/>
<feature type="compositionally biased region" description="Basic residues" evidence="11">
    <location>
        <begin position="7"/>
        <end position="24"/>
    </location>
</feature>
<evidence type="ECO:0000256" key="10">
    <source>
        <dbReference type="ARBA" id="ARBA00073389"/>
    </source>
</evidence>
<dbReference type="Proteomes" id="UP001152320">
    <property type="component" value="Chromosome 3"/>
</dbReference>
<comment type="caution">
    <text evidence="13">The sequence shown here is derived from an EMBL/GenBank/DDBJ whole genome shotgun (WGS) entry which is preliminary data.</text>
</comment>
<dbReference type="PANTHER" id="PTHR12048:SF0">
    <property type="entry name" value="CCAAT_ENHANCER-BINDING PROTEIN ZETA"/>
    <property type="match status" value="1"/>
</dbReference>
<feature type="compositionally biased region" description="Basic residues" evidence="11">
    <location>
        <begin position="981"/>
        <end position="990"/>
    </location>
</feature>
<keyword evidence="5" id="KW-0010">Activator</keyword>
<feature type="compositionally biased region" description="Acidic residues" evidence="11">
    <location>
        <begin position="946"/>
        <end position="958"/>
    </location>
</feature>
<feature type="compositionally biased region" description="Acidic residues" evidence="11">
    <location>
        <begin position="914"/>
        <end position="939"/>
    </location>
</feature>
<evidence type="ECO:0000256" key="5">
    <source>
        <dbReference type="ARBA" id="ARBA00023159"/>
    </source>
</evidence>
<accession>A0A9Q1CHT7</accession>
<feature type="compositionally biased region" description="Basic and acidic residues" evidence="11">
    <location>
        <begin position="94"/>
        <end position="147"/>
    </location>
</feature>
<name>A0A9Q1CHT7_HOLLE</name>
<feature type="compositionally biased region" description="Basic residues" evidence="11">
    <location>
        <begin position="1075"/>
        <end position="1098"/>
    </location>
</feature>
<dbReference type="InterPro" id="IPR005612">
    <property type="entry name" value="CCAAT-binding_factor"/>
</dbReference>
<evidence type="ECO:0000256" key="6">
    <source>
        <dbReference type="ARBA" id="ARBA00023163"/>
    </source>
</evidence>
<feature type="compositionally biased region" description="Basic and acidic residues" evidence="11">
    <location>
        <begin position="968"/>
        <end position="980"/>
    </location>
</feature>
<feature type="compositionally biased region" description="Basic residues" evidence="11">
    <location>
        <begin position="157"/>
        <end position="166"/>
    </location>
</feature>
<evidence type="ECO:0000256" key="7">
    <source>
        <dbReference type="ARBA" id="ARBA00023242"/>
    </source>
</evidence>
<dbReference type="FunFam" id="1.25.10.10:FF:000805">
    <property type="entry name" value="Similar to transcription factor CBF/MAK21"/>
    <property type="match status" value="1"/>
</dbReference>
<keyword evidence="4" id="KW-0805">Transcription regulation</keyword>
<evidence type="ECO:0000256" key="9">
    <source>
        <dbReference type="ARBA" id="ARBA00058879"/>
    </source>
</evidence>
<feature type="compositionally biased region" description="Basic and acidic residues" evidence="11">
    <location>
        <begin position="661"/>
        <end position="673"/>
    </location>
</feature>
<feature type="compositionally biased region" description="Acidic residues" evidence="11">
    <location>
        <begin position="639"/>
        <end position="657"/>
    </location>
</feature>
<protein>
    <recommendedName>
        <fullName evidence="10">CCAAT/enhancer-binding protein zeta</fullName>
    </recommendedName>
    <alternativeName>
        <fullName evidence="8">CCAAT-box-binding transcription factor</fullName>
    </alternativeName>
</protein>
<keyword evidence="6" id="KW-0804">Transcription</keyword>
<feature type="compositionally biased region" description="Acidic residues" evidence="11">
    <location>
        <begin position="836"/>
        <end position="897"/>
    </location>
</feature>
<feature type="compositionally biased region" description="Basic residues" evidence="11">
    <location>
        <begin position="997"/>
        <end position="1007"/>
    </location>
</feature>
<feature type="region of interest" description="Disordered" evidence="11">
    <location>
        <begin position="635"/>
        <end position="679"/>
    </location>
</feature>
<evidence type="ECO:0000256" key="11">
    <source>
        <dbReference type="SAM" id="MobiDB-lite"/>
    </source>
</evidence>
<reference evidence="13" key="1">
    <citation type="submission" date="2021-10" db="EMBL/GenBank/DDBJ databases">
        <title>Tropical sea cucumber genome reveals ecological adaptation and Cuvierian tubules defense mechanism.</title>
        <authorList>
            <person name="Chen T."/>
        </authorList>
    </citation>
    <scope>NUCLEOTIDE SEQUENCE</scope>
    <source>
        <strain evidence="13">Nanhai2018</strain>
        <tissue evidence="13">Muscle</tissue>
    </source>
</reference>
<dbReference type="GO" id="GO:0005634">
    <property type="term" value="C:nucleus"/>
    <property type="evidence" value="ECO:0007669"/>
    <property type="project" value="UniProtKB-SubCell"/>
</dbReference>
<dbReference type="InterPro" id="IPR016024">
    <property type="entry name" value="ARM-type_fold"/>
</dbReference>
<evidence type="ECO:0000313" key="14">
    <source>
        <dbReference type="Proteomes" id="UP001152320"/>
    </source>
</evidence>
<keyword evidence="14" id="KW-1185">Reference proteome</keyword>
<dbReference type="InterPro" id="IPR040155">
    <property type="entry name" value="CEBPZ/Mak21-like"/>
</dbReference>
<feature type="domain" description="CCAAT-binding factor" evidence="12">
    <location>
        <begin position="536"/>
        <end position="726"/>
    </location>
</feature>
<evidence type="ECO:0000256" key="8">
    <source>
        <dbReference type="ARBA" id="ARBA00031941"/>
    </source>
</evidence>
<dbReference type="EMBL" id="JAIZAY010000003">
    <property type="protein sequence ID" value="KAJ8045592.1"/>
    <property type="molecule type" value="Genomic_DNA"/>
</dbReference>
<evidence type="ECO:0000259" key="12">
    <source>
        <dbReference type="Pfam" id="PF03914"/>
    </source>
</evidence>
<evidence type="ECO:0000256" key="1">
    <source>
        <dbReference type="ARBA" id="ARBA00004123"/>
    </source>
</evidence>
<keyword evidence="3" id="KW-0597">Phosphoprotein</keyword>
<feature type="region of interest" description="Disordered" evidence="11">
    <location>
        <begin position="1"/>
        <end position="180"/>
    </location>
</feature>
<comment type="subcellular location">
    <subcellularLocation>
        <location evidence="1">Nucleus</location>
    </subcellularLocation>
</comment>
<feature type="region of interest" description="Disordered" evidence="11">
    <location>
        <begin position="1073"/>
        <end position="1098"/>
    </location>
</feature>
<feature type="compositionally biased region" description="Basic and acidic residues" evidence="11">
    <location>
        <begin position="816"/>
        <end position="828"/>
    </location>
</feature>
<keyword evidence="7" id="KW-0539">Nucleus</keyword>
<dbReference type="PANTHER" id="PTHR12048">
    <property type="entry name" value="CCAAT-BINDING FACTOR-RELATED"/>
    <property type="match status" value="1"/>
</dbReference>
<dbReference type="OrthoDB" id="28947at2759"/>